<dbReference type="PANTHER" id="PTHR47271:SF2">
    <property type="entry name" value="ARGININE DEIMINASE"/>
    <property type="match status" value="1"/>
</dbReference>
<organism evidence="4 5">
    <name type="scientific">Saccharothrix mutabilis subsp. mutabilis</name>
    <dbReference type="NCBI Taxonomy" id="66855"/>
    <lineage>
        <taxon>Bacteria</taxon>
        <taxon>Bacillati</taxon>
        <taxon>Actinomycetota</taxon>
        <taxon>Actinomycetes</taxon>
        <taxon>Pseudonocardiales</taxon>
        <taxon>Pseudonocardiaceae</taxon>
        <taxon>Saccharothrix</taxon>
    </lineage>
</organism>
<dbReference type="InterPro" id="IPR003876">
    <property type="entry name" value="Arg_deiminase"/>
</dbReference>
<dbReference type="RefSeq" id="WP_343937092.1">
    <property type="nucleotide sequence ID" value="NZ_BAAABU010000018.1"/>
</dbReference>
<evidence type="ECO:0000256" key="1">
    <source>
        <dbReference type="ARBA" id="ARBA00010206"/>
    </source>
</evidence>
<dbReference type="NCBIfam" id="NF002381">
    <property type="entry name" value="PRK01388.1"/>
    <property type="match status" value="1"/>
</dbReference>
<dbReference type="SUPFAM" id="SSF55909">
    <property type="entry name" value="Pentein"/>
    <property type="match status" value="1"/>
</dbReference>
<keyword evidence="3" id="KW-0963">Cytoplasm</keyword>
<protein>
    <recommendedName>
        <fullName evidence="3">Arginine deiminase</fullName>
        <shortName evidence="3">ADI</shortName>
        <ecNumber evidence="3">3.5.3.6</ecNumber>
    </recommendedName>
    <alternativeName>
        <fullName evidence="3">Arginine dihydrolase</fullName>
        <shortName evidence="3">AD</shortName>
    </alternativeName>
</protein>
<accession>A0ABN0UGT3</accession>
<reference evidence="4 5" key="1">
    <citation type="journal article" date="2019" name="Int. J. Syst. Evol. Microbiol.">
        <title>The Global Catalogue of Microorganisms (GCM) 10K type strain sequencing project: providing services to taxonomists for standard genome sequencing and annotation.</title>
        <authorList>
            <consortium name="The Broad Institute Genomics Platform"/>
            <consortium name="The Broad Institute Genome Sequencing Center for Infectious Disease"/>
            <person name="Wu L."/>
            <person name="Ma J."/>
        </authorList>
    </citation>
    <scope>NUCLEOTIDE SEQUENCE [LARGE SCALE GENOMIC DNA]</scope>
    <source>
        <strain evidence="4 5">JCM 3380</strain>
    </source>
</reference>
<proteinExistence type="inferred from homology"/>
<comment type="subcellular location">
    <subcellularLocation>
        <location evidence="3">Cytoplasm</location>
    </subcellularLocation>
</comment>
<evidence type="ECO:0000256" key="3">
    <source>
        <dbReference type="HAMAP-Rule" id="MF_00242"/>
    </source>
</evidence>
<feature type="active site" description="Amidino-cysteine intermediate" evidence="3">
    <location>
        <position position="406"/>
    </location>
</feature>
<dbReference type="EC" id="3.5.3.6" evidence="3"/>
<evidence type="ECO:0000313" key="4">
    <source>
        <dbReference type="EMBL" id="GAA0250111.1"/>
    </source>
</evidence>
<dbReference type="PIRSF" id="PIRSF006356">
    <property type="entry name" value="Arg_deiminase"/>
    <property type="match status" value="1"/>
</dbReference>
<dbReference type="EMBL" id="BAAABU010000018">
    <property type="protein sequence ID" value="GAA0250111.1"/>
    <property type="molecule type" value="Genomic_DNA"/>
</dbReference>
<evidence type="ECO:0000256" key="2">
    <source>
        <dbReference type="ARBA" id="ARBA00022801"/>
    </source>
</evidence>
<dbReference type="Gene3D" id="1.10.3930.10">
    <property type="entry name" value="Arginine deiminase"/>
    <property type="match status" value="1"/>
</dbReference>
<comment type="pathway">
    <text evidence="3">Amino-acid degradation; L-arginine degradation via ADI pathway; carbamoyl phosphate from L-arginine: step 1/2.</text>
</comment>
<dbReference type="HAMAP" id="MF_00242">
    <property type="entry name" value="Arg_deiminase"/>
    <property type="match status" value="1"/>
</dbReference>
<comment type="caution">
    <text evidence="4">The sequence shown here is derived from an EMBL/GenBank/DDBJ whole genome shotgun (WGS) entry which is preliminary data.</text>
</comment>
<name>A0ABN0UGT3_9PSEU</name>
<evidence type="ECO:0000313" key="5">
    <source>
        <dbReference type="Proteomes" id="UP001500416"/>
    </source>
</evidence>
<dbReference type="Proteomes" id="UP001500416">
    <property type="component" value="Unassembled WGS sequence"/>
</dbReference>
<dbReference type="PRINTS" id="PR01466">
    <property type="entry name" value="ARGDEIMINASE"/>
</dbReference>
<keyword evidence="2 3" id="KW-0378">Hydrolase</keyword>
<comment type="similarity">
    <text evidence="1 3">Belongs to the arginine deiminase family.</text>
</comment>
<dbReference type="Pfam" id="PF02274">
    <property type="entry name" value="ADI"/>
    <property type="match status" value="1"/>
</dbReference>
<comment type="catalytic activity">
    <reaction evidence="3">
        <text>L-arginine + H2O = L-citrulline + NH4(+)</text>
        <dbReference type="Rhea" id="RHEA:19597"/>
        <dbReference type="ChEBI" id="CHEBI:15377"/>
        <dbReference type="ChEBI" id="CHEBI:28938"/>
        <dbReference type="ChEBI" id="CHEBI:32682"/>
        <dbReference type="ChEBI" id="CHEBI:57743"/>
        <dbReference type="EC" id="3.5.3.6"/>
    </reaction>
</comment>
<keyword evidence="3" id="KW-0056">Arginine metabolism</keyword>
<keyword evidence="5" id="KW-1185">Reference proteome</keyword>
<dbReference type="Gene3D" id="3.75.10.10">
    <property type="entry name" value="L-arginine/glycine Amidinotransferase, Chain A"/>
    <property type="match status" value="1"/>
</dbReference>
<gene>
    <name evidence="3 4" type="primary">arcA</name>
    <name evidence="4" type="ORF">GCM10010492_57810</name>
</gene>
<dbReference type="PANTHER" id="PTHR47271">
    <property type="entry name" value="ARGININE DEIMINASE"/>
    <property type="match status" value="1"/>
</dbReference>
<sequence>MSAAHGVHSEVGALRRVVVHRPGLELDRLTPANCDDLLFDDVLWAEKARAEHDFFTAVLRGRGVVVHHFADLLAETLALPEARAFVLDRVCTPEQLGPTLVEPVREFAEKVDAPVLAELLVGGMTRADLSPLDVRSLRWSTLGLDDFVLPPLPNTLFPRDSSAWIGGGVTINPMAKPARRRESLHCRAVYRFHPLFAAADFPVYCGDDDREHHPATVEGGDILVLGRGVVLIGMGERTTPMGVEVLAAQLLRTGRATTVIAVELPKSHALMHLDTVLTMLDVDTFVRYPGLDPDALPTWVITAADPLEVVERGAAGMRVQQRQGLFAAVADAWGADRPRVLCADEDARAAEREQWDDANNFLALAPGVVVGYERNTVTNTMLRDHGIEVVAIPGSELGRGRGGARCMTCPVQRDGI</sequence>